<organism evidence="1 2">
    <name type="scientific">Tribolium castaneum</name>
    <name type="common">Red flour beetle</name>
    <dbReference type="NCBI Taxonomy" id="7070"/>
    <lineage>
        <taxon>Eukaryota</taxon>
        <taxon>Metazoa</taxon>
        <taxon>Ecdysozoa</taxon>
        <taxon>Arthropoda</taxon>
        <taxon>Hexapoda</taxon>
        <taxon>Insecta</taxon>
        <taxon>Pterygota</taxon>
        <taxon>Neoptera</taxon>
        <taxon>Endopterygota</taxon>
        <taxon>Coleoptera</taxon>
        <taxon>Polyphaga</taxon>
        <taxon>Cucujiformia</taxon>
        <taxon>Tenebrionidae</taxon>
        <taxon>Tenebrionidae incertae sedis</taxon>
        <taxon>Tribolium</taxon>
    </lineage>
</organism>
<dbReference type="InParanoid" id="A0A139WE24"/>
<dbReference type="AlphaFoldDB" id="A0A139WE24"/>
<reference evidence="1 2" key="2">
    <citation type="journal article" date="2010" name="Nucleic Acids Res.">
        <title>BeetleBase in 2010: revisions to provide comprehensive genomic information for Tribolium castaneum.</title>
        <authorList>
            <person name="Kim H.S."/>
            <person name="Murphy T."/>
            <person name="Xia J."/>
            <person name="Caragea D."/>
            <person name="Park Y."/>
            <person name="Beeman R.W."/>
            <person name="Lorenzen M.D."/>
            <person name="Butcher S."/>
            <person name="Manak J.R."/>
            <person name="Brown S.J."/>
        </authorList>
    </citation>
    <scope>GENOME REANNOTATION</scope>
    <source>
        <strain evidence="1 2">Georgia GA2</strain>
    </source>
</reference>
<protein>
    <submittedName>
        <fullName evidence="1">Uncharacterized protein</fullName>
    </submittedName>
</protein>
<dbReference type="Proteomes" id="UP000007266">
    <property type="component" value="Linkage group 8"/>
</dbReference>
<accession>A0A139WE24</accession>
<name>A0A139WE24_TRICA</name>
<reference evidence="1 2" key="1">
    <citation type="journal article" date="2008" name="Nature">
        <title>The genome of the model beetle and pest Tribolium castaneum.</title>
        <authorList>
            <consortium name="Tribolium Genome Sequencing Consortium"/>
            <person name="Richards S."/>
            <person name="Gibbs R.A."/>
            <person name="Weinstock G.M."/>
            <person name="Brown S.J."/>
            <person name="Denell R."/>
            <person name="Beeman R.W."/>
            <person name="Gibbs R."/>
            <person name="Beeman R.W."/>
            <person name="Brown S.J."/>
            <person name="Bucher G."/>
            <person name="Friedrich M."/>
            <person name="Grimmelikhuijzen C.J."/>
            <person name="Klingler M."/>
            <person name="Lorenzen M."/>
            <person name="Richards S."/>
            <person name="Roth S."/>
            <person name="Schroder R."/>
            <person name="Tautz D."/>
            <person name="Zdobnov E.M."/>
            <person name="Muzny D."/>
            <person name="Gibbs R.A."/>
            <person name="Weinstock G.M."/>
            <person name="Attaway T."/>
            <person name="Bell S."/>
            <person name="Buhay C.J."/>
            <person name="Chandrabose M.N."/>
            <person name="Chavez D."/>
            <person name="Clerk-Blankenburg K.P."/>
            <person name="Cree A."/>
            <person name="Dao M."/>
            <person name="Davis C."/>
            <person name="Chacko J."/>
            <person name="Dinh H."/>
            <person name="Dugan-Rocha S."/>
            <person name="Fowler G."/>
            <person name="Garner T.T."/>
            <person name="Garnes J."/>
            <person name="Gnirke A."/>
            <person name="Hawes A."/>
            <person name="Hernandez J."/>
            <person name="Hines S."/>
            <person name="Holder M."/>
            <person name="Hume J."/>
            <person name="Jhangiani S.N."/>
            <person name="Joshi V."/>
            <person name="Khan Z.M."/>
            <person name="Jackson L."/>
            <person name="Kovar C."/>
            <person name="Kowis A."/>
            <person name="Lee S."/>
            <person name="Lewis L.R."/>
            <person name="Margolis J."/>
            <person name="Morgan M."/>
            <person name="Nazareth L.V."/>
            <person name="Nguyen N."/>
            <person name="Okwuonu G."/>
            <person name="Parker D."/>
            <person name="Richards S."/>
            <person name="Ruiz S.J."/>
            <person name="Santibanez J."/>
            <person name="Savard J."/>
            <person name="Scherer S.E."/>
            <person name="Schneider B."/>
            <person name="Sodergren E."/>
            <person name="Tautz D."/>
            <person name="Vattahil S."/>
            <person name="Villasana D."/>
            <person name="White C.S."/>
            <person name="Wright R."/>
            <person name="Park Y."/>
            <person name="Beeman R.W."/>
            <person name="Lord J."/>
            <person name="Oppert B."/>
            <person name="Lorenzen M."/>
            <person name="Brown S."/>
            <person name="Wang L."/>
            <person name="Savard J."/>
            <person name="Tautz D."/>
            <person name="Richards S."/>
            <person name="Weinstock G."/>
            <person name="Gibbs R.A."/>
            <person name="Liu Y."/>
            <person name="Worley K."/>
            <person name="Weinstock G."/>
            <person name="Elsik C.G."/>
            <person name="Reese J.T."/>
            <person name="Elhaik E."/>
            <person name="Landan G."/>
            <person name="Graur D."/>
            <person name="Arensburger P."/>
            <person name="Atkinson P."/>
            <person name="Beeman R.W."/>
            <person name="Beidler J."/>
            <person name="Brown S.J."/>
            <person name="Demuth J.P."/>
            <person name="Drury D.W."/>
            <person name="Du Y.Z."/>
            <person name="Fujiwara H."/>
            <person name="Lorenzen M."/>
            <person name="Maselli V."/>
            <person name="Osanai M."/>
            <person name="Park Y."/>
            <person name="Robertson H.M."/>
            <person name="Tu Z."/>
            <person name="Wang J.J."/>
            <person name="Wang S."/>
            <person name="Richards S."/>
            <person name="Song H."/>
            <person name="Zhang L."/>
            <person name="Sodergren E."/>
            <person name="Werner D."/>
            <person name="Stanke M."/>
            <person name="Morgenstern B."/>
            <person name="Solovyev V."/>
            <person name="Kosarev P."/>
            <person name="Brown G."/>
            <person name="Chen H.C."/>
            <person name="Ermolaeva O."/>
            <person name="Hlavina W."/>
            <person name="Kapustin Y."/>
            <person name="Kiryutin B."/>
            <person name="Kitts P."/>
            <person name="Maglott D."/>
            <person name="Pruitt K."/>
            <person name="Sapojnikov V."/>
            <person name="Souvorov A."/>
            <person name="Mackey A.J."/>
            <person name="Waterhouse R.M."/>
            <person name="Wyder S."/>
            <person name="Zdobnov E.M."/>
            <person name="Zdobnov E.M."/>
            <person name="Wyder S."/>
            <person name="Kriventseva E.V."/>
            <person name="Kadowaki T."/>
            <person name="Bork P."/>
            <person name="Aranda M."/>
            <person name="Bao R."/>
            <person name="Beermann A."/>
            <person name="Berns N."/>
            <person name="Bolognesi R."/>
            <person name="Bonneton F."/>
            <person name="Bopp D."/>
            <person name="Brown S.J."/>
            <person name="Bucher G."/>
            <person name="Butts T."/>
            <person name="Chaumot A."/>
            <person name="Denell R.E."/>
            <person name="Ferrier D.E."/>
            <person name="Friedrich M."/>
            <person name="Gordon C.M."/>
            <person name="Jindra M."/>
            <person name="Klingler M."/>
            <person name="Lan Q."/>
            <person name="Lattorff H.M."/>
            <person name="Laudet V."/>
            <person name="von Levetsow C."/>
            <person name="Liu Z."/>
            <person name="Lutz R."/>
            <person name="Lynch J.A."/>
            <person name="da Fonseca R.N."/>
            <person name="Posnien N."/>
            <person name="Reuter R."/>
            <person name="Roth S."/>
            <person name="Savard J."/>
            <person name="Schinko J.B."/>
            <person name="Schmitt C."/>
            <person name="Schoppmeier M."/>
            <person name="Schroder R."/>
            <person name="Shippy T.D."/>
            <person name="Simonnet F."/>
            <person name="Marques-Souza H."/>
            <person name="Tautz D."/>
            <person name="Tomoyasu Y."/>
            <person name="Trauner J."/>
            <person name="Van der Zee M."/>
            <person name="Vervoort M."/>
            <person name="Wittkopp N."/>
            <person name="Wimmer E.A."/>
            <person name="Yang X."/>
            <person name="Jones A.K."/>
            <person name="Sattelle D.B."/>
            <person name="Ebert P.R."/>
            <person name="Nelson D."/>
            <person name="Scott J.G."/>
            <person name="Beeman R.W."/>
            <person name="Muthukrishnan S."/>
            <person name="Kramer K.J."/>
            <person name="Arakane Y."/>
            <person name="Beeman R.W."/>
            <person name="Zhu Q."/>
            <person name="Hogenkamp D."/>
            <person name="Dixit R."/>
            <person name="Oppert B."/>
            <person name="Jiang H."/>
            <person name="Zou Z."/>
            <person name="Marshall J."/>
            <person name="Elpidina E."/>
            <person name="Vinokurov K."/>
            <person name="Oppert C."/>
            <person name="Zou Z."/>
            <person name="Evans J."/>
            <person name="Lu Z."/>
            <person name="Zhao P."/>
            <person name="Sumathipala N."/>
            <person name="Altincicek B."/>
            <person name="Vilcinskas A."/>
            <person name="Williams M."/>
            <person name="Hultmark D."/>
            <person name="Hetru C."/>
            <person name="Jiang H."/>
            <person name="Grimmelikhuijzen C.J."/>
            <person name="Hauser F."/>
            <person name="Cazzamali G."/>
            <person name="Williamson M."/>
            <person name="Park Y."/>
            <person name="Li B."/>
            <person name="Tanaka Y."/>
            <person name="Predel R."/>
            <person name="Neupert S."/>
            <person name="Schachtner J."/>
            <person name="Verleyen P."/>
            <person name="Raible F."/>
            <person name="Bork P."/>
            <person name="Friedrich M."/>
            <person name="Walden K.K."/>
            <person name="Robertson H.M."/>
            <person name="Angeli S."/>
            <person name="Foret S."/>
            <person name="Bucher G."/>
            <person name="Schuetz S."/>
            <person name="Maleszka R."/>
            <person name="Wimmer E.A."/>
            <person name="Beeman R.W."/>
            <person name="Lorenzen M."/>
            <person name="Tomoyasu Y."/>
            <person name="Miller S.C."/>
            <person name="Grossmann D."/>
            <person name="Bucher G."/>
        </authorList>
    </citation>
    <scope>NUCLEOTIDE SEQUENCE [LARGE SCALE GENOMIC DNA]</scope>
    <source>
        <strain evidence="1 2">Georgia GA2</strain>
    </source>
</reference>
<proteinExistence type="predicted"/>
<keyword evidence="2" id="KW-1185">Reference proteome</keyword>
<evidence type="ECO:0000313" key="1">
    <source>
        <dbReference type="EMBL" id="KYB26107.1"/>
    </source>
</evidence>
<evidence type="ECO:0000313" key="2">
    <source>
        <dbReference type="Proteomes" id="UP000007266"/>
    </source>
</evidence>
<gene>
    <name evidence="1" type="primary">AUGUSTUS-3.0.2_33972</name>
    <name evidence="1" type="ORF">TcasGA2_TC033972</name>
</gene>
<dbReference type="EMBL" id="KQ971357">
    <property type="protein sequence ID" value="KYB26107.1"/>
    <property type="molecule type" value="Genomic_DNA"/>
</dbReference>
<sequence length="36" mass="4375">MNQWRANGKDQEQNCYNTVWMNIPIWCLKMGNLSWT</sequence>